<organism evidence="2 3">
    <name type="scientific">Puccinia coronata f. sp. avenae</name>
    <dbReference type="NCBI Taxonomy" id="200324"/>
    <lineage>
        <taxon>Eukaryota</taxon>
        <taxon>Fungi</taxon>
        <taxon>Dikarya</taxon>
        <taxon>Basidiomycota</taxon>
        <taxon>Pucciniomycotina</taxon>
        <taxon>Pucciniomycetes</taxon>
        <taxon>Pucciniales</taxon>
        <taxon>Pucciniaceae</taxon>
        <taxon>Puccinia</taxon>
    </lineage>
</organism>
<protein>
    <submittedName>
        <fullName evidence="2">Uncharacterized protein</fullName>
    </submittedName>
</protein>
<gene>
    <name evidence="2" type="ORF">PCANC_19438</name>
</gene>
<dbReference type="AlphaFoldDB" id="A0A2N5UEY1"/>
<evidence type="ECO:0000256" key="1">
    <source>
        <dbReference type="SAM" id="MobiDB-lite"/>
    </source>
</evidence>
<proteinExistence type="predicted"/>
<comment type="caution">
    <text evidence="2">The sequence shown here is derived from an EMBL/GenBank/DDBJ whole genome shotgun (WGS) entry which is preliminary data.</text>
</comment>
<feature type="compositionally biased region" description="Basic and acidic residues" evidence="1">
    <location>
        <begin position="63"/>
        <end position="74"/>
    </location>
</feature>
<evidence type="ECO:0000313" key="3">
    <source>
        <dbReference type="Proteomes" id="UP000235388"/>
    </source>
</evidence>
<reference evidence="2 3" key="1">
    <citation type="submission" date="2017-11" db="EMBL/GenBank/DDBJ databases">
        <title>De novo assembly and phasing of dikaryotic genomes from two isolates of Puccinia coronata f. sp. avenae, the causal agent of oat crown rust.</title>
        <authorList>
            <person name="Miller M.E."/>
            <person name="Zhang Y."/>
            <person name="Omidvar V."/>
            <person name="Sperschneider J."/>
            <person name="Schwessinger B."/>
            <person name="Raley C."/>
            <person name="Palmer J.M."/>
            <person name="Garnica D."/>
            <person name="Upadhyaya N."/>
            <person name="Rathjen J."/>
            <person name="Taylor J.M."/>
            <person name="Park R.F."/>
            <person name="Dodds P.N."/>
            <person name="Hirsch C.D."/>
            <person name="Kianian S.F."/>
            <person name="Figueroa M."/>
        </authorList>
    </citation>
    <scope>NUCLEOTIDE SEQUENCE [LARGE SCALE GENOMIC DNA]</scope>
    <source>
        <strain evidence="2">12NC29</strain>
    </source>
</reference>
<sequence length="173" mass="19286">MSWYMSWYILYQLFEKAHCPIATEASRKVDTITKKIANTKTVANYQTLENPKANMKTKKKAARVVEVKDEEGKSDVLSSNNLQPKKKQDDVKEDSDTNMSSNDFSDKELESIASSDKLLADSLLDEFEPTSVEKKRKRPAKEEEGPSRGLLGQSKVPGVAHPFCSSARLAGGK</sequence>
<evidence type="ECO:0000313" key="2">
    <source>
        <dbReference type="EMBL" id="PLW36315.1"/>
    </source>
</evidence>
<accession>A0A2N5UEY1</accession>
<feature type="region of interest" description="Disordered" evidence="1">
    <location>
        <begin position="53"/>
        <end position="108"/>
    </location>
</feature>
<dbReference type="Proteomes" id="UP000235388">
    <property type="component" value="Unassembled WGS sequence"/>
</dbReference>
<name>A0A2N5UEY1_9BASI</name>
<dbReference type="EMBL" id="PGCJ01000241">
    <property type="protein sequence ID" value="PLW36315.1"/>
    <property type="molecule type" value="Genomic_DNA"/>
</dbReference>
<keyword evidence="3" id="KW-1185">Reference proteome</keyword>
<feature type="region of interest" description="Disordered" evidence="1">
    <location>
        <begin position="123"/>
        <end position="173"/>
    </location>
</feature>